<proteinExistence type="predicted"/>
<gene>
    <name evidence="2" type="ORF">ACFSTE_17505</name>
</gene>
<keyword evidence="3" id="KW-1185">Reference proteome</keyword>
<evidence type="ECO:0000313" key="2">
    <source>
        <dbReference type="EMBL" id="MFD2592636.1"/>
    </source>
</evidence>
<dbReference type="Gene3D" id="2.160.20.10">
    <property type="entry name" value="Single-stranded right-handed beta-helix, Pectin lyase-like"/>
    <property type="match status" value="1"/>
</dbReference>
<dbReference type="InterPro" id="IPR011050">
    <property type="entry name" value="Pectin_lyase_fold/virulence"/>
</dbReference>
<dbReference type="InterPro" id="IPR006626">
    <property type="entry name" value="PbH1"/>
</dbReference>
<dbReference type="Proteomes" id="UP001597459">
    <property type="component" value="Unassembled WGS sequence"/>
</dbReference>
<keyword evidence="1" id="KW-0732">Signal</keyword>
<protein>
    <recommendedName>
        <fullName evidence="4">Right handed beta helix domain-containing protein</fullName>
    </recommendedName>
</protein>
<evidence type="ECO:0000313" key="3">
    <source>
        <dbReference type="Proteomes" id="UP001597459"/>
    </source>
</evidence>
<organism evidence="2 3">
    <name type="scientific">Aquimarina hainanensis</name>
    <dbReference type="NCBI Taxonomy" id="1578017"/>
    <lineage>
        <taxon>Bacteria</taxon>
        <taxon>Pseudomonadati</taxon>
        <taxon>Bacteroidota</taxon>
        <taxon>Flavobacteriia</taxon>
        <taxon>Flavobacteriales</taxon>
        <taxon>Flavobacteriaceae</taxon>
        <taxon>Aquimarina</taxon>
    </lineage>
</organism>
<dbReference type="SUPFAM" id="SSF51126">
    <property type="entry name" value="Pectin lyase-like"/>
    <property type="match status" value="2"/>
</dbReference>
<feature type="chain" id="PRO_5045183225" description="Right handed beta helix domain-containing protein" evidence="1">
    <location>
        <begin position="22"/>
        <end position="646"/>
    </location>
</feature>
<accession>A0ABW5NCR8</accession>
<reference evidence="3" key="1">
    <citation type="journal article" date="2019" name="Int. J. Syst. Evol. Microbiol.">
        <title>The Global Catalogue of Microorganisms (GCM) 10K type strain sequencing project: providing services to taxonomists for standard genome sequencing and annotation.</title>
        <authorList>
            <consortium name="The Broad Institute Genomics Platform"/>
            <consortium name="The Broad Institute Genome Sequencing Center for Infectious Disease"/>
            <person name="Wu L."/>
            <person name="Ma J."/>
        </authorList>
    </citation>
    <scope>NUCLEOTIDE SEQUENCE [LARGE SCALE GENOMIC DNA]</scope>
    <source>
        <strain evidence="3">KCTC 42423</strain>
    </source>
</reference>
<comment type="caution">
    <text evidence="2">The sequence shown here is derived from an EMBL/GenBank/DDBJ whole genome shotgun (WGS) entry which is preliminary data.</text>
</comment>
<dbReference type="SMART" id="SM00710">
    <property type="entry name" value="PbH1"/>
    <property type="match status" value="7"/>
</dbReference>
<name>A0ABW5NCR8_9FLAO</name>
<dbReference type="PROSITE" id="PS51257">
    <property type="entry name" value="PROKAR_LIPOPROTEIN"/>
    <property type="match status" value="1"/>
</dbReference>
<dbReference type="InterPro" id="IPR012334">
    <property type="entry name" value="Pectin_lyas_fold"/>
</dbReference>
<dbReference type="RefSeq" id="WP_378254683.1">
    <property type="nucleotide sequence ID" value="NZ_JBHSJV010000001.1"/>
</dbReference>
<evidence type="ECO:0008006" key="4">
    <source>
        <dbReference type="Google" id="ProtNLM"/>
    </source>
</evidence>
<sequence length="646" mass="71522">MKTTKTYSLILCCCFFFLACSSDNEVIEDPVVVPPPGVEEPISDAPCKFNLNGDLPVNGVMVIDCILDLDGKTIELPENFKFDFDGGIITNGTLKFNGGYIDGRLLNSKLKIEGSTKLKNPAYQFLPSRWEIVQGKTTQENALRNKKILEDNFEMAQALKAESFSIGAMDAYFYIAEEYVEGNYYPTLEAINVPSNFTLIMSNDTHIRTFPNSSSKYSLLAVHDAENITIKGGNLYGDRDEHNYAGGGTHEWGHVLALRSAVNVVIDGVRAVNGAGDGIDINSIGFTHTPEGYKPSNNIIIKNCILDSNRRNNLTVSDGRDIRIENNQFLNASINTAHSTGIAPGFGIDIEAERERGDDGELIYDEMARDIQIVNNIERGGRKGAFLVFIGYDILIEGNQTENSIGYSFGNGIKIRKNKITAVGSDKTEGTAILAGRTANSETIYNNDISENEIIGYNVGINVKNRDTKVYKNVITDFTTAIFPSQLENSEIYSNTLNSSRKDSRGIFVFMTSVNNITLRDNDITVTSNPIKFASVNLEPEAQNWKVTVTKNTTRSPVHNLITMSHNIDVIDNHFFQSFEIYDSKSIELSKNRIDTNRDGIHLKNTNLSIGIKDNHINIDPTKECIIVQSTTNDGEVLISNNTCVQ</sequence>
<dbReference type="EMBL" id="JBHULX010000039">
    <property type="protein sequence ID" value="MFD2592636.1"/>
    <property type="molecule type" value="Genomic_DNA"/>
</dbReference>
<evidence type="ECO:0000256" key="1">
    <source>
        <dbReference type="SAM" id="SignalP"/>
    </source>
</evidence>
<feature type="signal peptide" evidence="1">
    <location>
        <begin position="1"/>
        <end position="21"/>
    </location>
</feature>